<proteinExistence type="inferred from homology"/>
<dbReference type="InterPro" id="IPR003593">
    <property type="entry name" value="AAA+_ATPase"/>
</dbReference>
<dbReference type="Gene3D" id="3.40.50.300">
    <property type="entry name" value="P-loop containing nucleotide triphosphate hydrolases"/>
    <property type="match status" value="1"/>
</dbReference>
<keyword evidence="2" id="KW-0813">Transport</keyword>
<keyword evidence="3" id="KW-0547">Nucleotide-binding</keyword>
<dbReference type="Pfam" id="PF00005">
    <property type="entry name" value="ABC_tran"/>
    <property type="match status" value="1"/>
</dbReference>
<evidence type="ECO:0000256" key="1">
    <source>
        <dbReference type="ARBA" id="ARBA00005417"/>
    </source>
</evidence>
<dbReference type="PANTHER" id="PTHR42711:SF5">
    <property type="entry name" value="ABC TRANSPORTER ATP-BINDING PROTEIN NATA"/>
    <property type="match status" value="1"/>
</dbReference>
<dbReference type="GO" id="GO:0005524">
    <property type="term" value="F:ATP binding"/>
    <property type="evidence" value="ECO:0007669"/>
    <property type="project" value="UniProtKB-KW"/>
</dbReference>
<name>A0A537JE44_9BACT</name>
<comment type="caution">
    <text evidence="7">The sequence shown here is derived from an EMBL/GenBank/DDBJ whole genome shotgun (WGS) entry which is preliminary data.</text>
</comment>
<protein>
    <submittedName>
        <fullName evidence="7">ABC transporter ATP-binding protein</fullName>
    </submittedName>
</protein>
<feature type="compositionally biased region" description="Basic and acidic residues" evidence="5">
    <location>
        <begin position="33"/>
        <end position="43"/>
    </location>
</feature>
<evidence type="ECO:0000256" key="3">
    <source>
        <dbReference type="ARBA" id="ARBA00022741"/>
    </source>
</evidence>
<comment type="similarity">
    <text evidence="1">Belongs to the ABC transporter superfamily.</text>
</comment>
<evidence type="ECO:0000256" key="4">
    <source>
        <dbReference type="ARBA" id="ARBA00022840"/>
    </source>
</evidence>
<dbReference type="Proteomes" id="UP000318093">
    <property type="component" value="Unassembled WGS sequence"/>
</dbReference>
<evidence type="ECO:0000313" key="8">
    <source>
        <dbReference type="Proteomes" id="UP000318093"/>
    </source>
</evidence>
<sequence length="309" mass="33498">MVLSLLADGGADLVPAAAGASGPARRRLAADGGAHRDGGRARRHLCAERRPPGRLVSVTAREAAGDPDVLVEAVDLQKRFRTFHAVRGVSFRCYAGEVFGLLGPNGAGKTTTLRMLTTILRPTSGGARIAGYDVTREPEAVRRVIGVLPEQAGIYGRLTAREAVRYAGRLYGVQPEVLEGRVEAILETLEMAPHIDRITDTLSRGMKQKVNIARALVHDPPVVFLDEPTSGLDVISARSVREFVRRFKRDGRCVILSTHIMEEAERLCDRVAIIAGGRVLAQGRLAELKAHTGLGLEETFVQFVEDTVR</sequence>
<evidence type="ECO:0000259" key="6">
    <source>
        <dbReference type="PROSITE" id="PS50893"/>
    </source>
</evidence>
<dbReference type="InterPro" id="IPR027417">
    <property type="entry name" value="P-loop_NTPase"/>
</dbReference>
<dbReference type="AlphaFoldDB" id="A0A537JE44"/>
<organism evidence="7 8">
    <name type="scientific">Candidatus Segetimicrobium genomatis</name>
    <dbReference type="NCBI Taxonomy" id="2569760"/>
    <lineage>
        <taxon>Bacteria</taxon>
        <taxon>Bacillati</taxon>
        <taxon>Candidatus Sysuimicrobiota</taxon>
        <taxon>Candidatus Sysuimicrobiia</taxon>
        <taxon>Candidatus Sysuimicrobiales</taxon>
        <taxon>Candidatus Segetimicrobiaceae</taxon>
        <taxon>Candidatus Segetimicrobium</taxon>
    </lineage>
</organism>
<dbReference type="InterPro" id="IPR050763">
    <property type="entry name" value="ABC_transporter_ATP-binding"/>
</dbReference>
<accession>A0A537JE44</accession>
<dbReference type="GO" id="GO:0016887">
    <property type="term" value="F:ATP hydrolysis activity"/>
    <property type="evidence" value="ECO:0007669"/>
    <property type="project" value="InterPro"/>
</dbReference>
<keyword evidence="4 7" id="KW-0067">ATP-binding</keyword>
<feature type="domain" description="ABC transporter" evidence="6">
    <location>
        <begin position="71"/>
        <end position="301"/>
    </location>
</feature>
<reference evidence="7 8" key="1">
    <citation type="journal article" date="2019" name="Nat. Microbiol.">
        <title>Mediterranean grassland soil C-N compound turnover is dependent on rainfall and depth, and is mediated by genomically divergent microorganisms.</title>
        <authorList>
            <person name="Diamond S."/>
            <person name="Andeer P.F."/>
            <person name="Li Z."/>
            <person name="Crits-Christoph A."/>
            <person name="Burstein D."/>
            <person name="Anantharaman K."/>
            <person name="Lane K.R."/>
            <person name="Thomas B.C."/>
            <person name="Pan C."/>
            <person name="Northen T.R."/>
            <person name="Banfield J.F."/>
        </authorList>
    </citation>
    <scope>NUCLEOTIDE SEQUENCE [LARGE SCALE GENOMIC DNA]</scope>
    <source>
        <strain evidence="7">NP_6</strain>
    </source>
</reference>
<gene>
    <name evidence="7" type="ORF">E6H03_06510</name>
</gene>
<feature type="region of interest" description="Disordered" evidence="5">
    <location>
        <begin position="24"/>
        <end position="43"/>
    </location>
</feature>
<dbReference type="SUPFAM" id="SSF52540">
    <property type="entry name" value="P-loop containing nucleoside triphosphate hydrolases"/>
    <property type="match status" value="1"/>
</dbReference>
<dbReference type="PROSITE" id="PS50893">
    <property type="entry name" value="ABC_TRANSPORTER_2"/>
    <property type="match status" value="1"/>
</dbReference>
<evidence type="ECO:0000256" key="2">
    <source>
        <dbReference type="ARBA" id="ARBA00022448"/>
    </source>
</evidence>
<dbReference type="EMBL" id="VBAN01000191">
    <property type="protein sequence ID" value="TMI81803.1"/>
    <property type="molecule type" value="Genomic_DNA"/>
</dbReference>
<evidence type="ECO:0000256" key="5">
    <source>
        <dbReference type="SAM" id="MobiDB-lite"/>
    </source>
</evidence>
<dbReference type="PANTHER" id="PTHR42711">
    <property type="entry name" value="ABC TRANSPORTER ATP-BINDING PROTEIN"/>
    <property type="match status" value="1"/>
</dbReference>
<dbReference type="InterPro" id="IPR003439">
    <property type="entry name" value="ABC_transporter-like_ATP-bd"/>
</dbReference>
<evidence type="ECO:0000313" key="7">
    <source>
        <dbReference type="EMBL" id="TMI81803.1"/>
    </source>
</evidence>
<dbReference type="SMART" id="SM00382">
    <property type="entry name" value="AAA"/>
    <property type="match status" value="1"/>
</dbReference>